<evidence type="ECO:0000313" key="2">
    <source>
        <dbReference type="Proteomes" id="UP000613030"/>
    </source>
</evidence>
<accession>A0ABS1KWN3</accession>
<organism evidence="1 2">
    <name type="scientific">Chryseolinea lacunae</name>
    <dbReference type="NCBI Taxonomy" id="2801331"/>
    <lineage>
        <taxon>Bacteria</taxon>
        <taxon>Pseudomonadati</taxon>
        <taxon>Bacteroidota</taxon>
        <taxon>Cytophagia</taxon>
        <taxon>Cytophagales</taxon>
        <taxon>Fulvivirgaceae</taxon>
        <taxon>Chryseolinea</taxon>
    </lineage>
</organism>
<comment type="caution">
    <text evidence="1">The sequence shown here is derived from an EMBL/GenBank/DDBJ whole genome shotgun (WGS) entry which is preliminary data.</text>
</comment>
<dbReference type="RefSeq" id="WP_202013437.1">
    <property type="nucleotide sequence ID" value="NZ_JAERRB010000008.1"/>
</dbReference>
<dbReference type="Gene3D" id="1.25.40.10">
    <property type="entry name" value="Tetratricopeptide repeat domain"/>
    <property type="match status" value="1"/>
</dbReference>
<dbReference type="Proteomes" id="UP000613030">
    <property type="component" value="Unassembled WGS sequence"/>
</dbReference>
<gene>
    <name evidence="1" type="ORF">JI741_21775</name>
</gene>
<evidence type="ECO:0000313" key="1">
    <source>
        <dbReference type="EMBL" id="MBL0743876.1"/>
    </source>
</evidence>
<dbReference type="EMBL" id="JAERRB010000008">
    <property type="protein sequence ID" value="MBL0743876.1"/>
    <property type="molecule type" value="Genomic_DNA"/>
</dbReference>
<evidence type="ECO:0008006" key="3">
    <source>
        <dbReference type="Google" id="ProtNLM"/>
    </source>
</evidence>
<name>A0ABS1KWN3_9BACT</name>
<protein>
    <recommendedName>
        <fullName evidence="3">Tetratricopeptide repeat protein</fullName>
    </recommendedName>
</protein>
<dbReference type="SUPFAM" id="SSF48452">
    <property type="entry name" value="TPR-like"/>
    <property type="match status" value="1"/>
</dbReference>
<proteinExistence type="predicted"/>
<reference evidence="1 2" key="1">
    <citation type="submission" date="2021-01" db="EMBL/GenBank/DDBJ databases">
        <title>Chryseolinea sp. Jin1 Genome sequencing and assembly.</title>
        <authorList>
            <person name="Kim I."/>
        </authorList>
    </citation>
    <scope>NUCLEOTIDE SEQUENCE [LARGE SCALE GENOMIC DNA]</scope>
    <source>
        <strain evidence="1 2">Jin1</strain>
    </source>
</reference>
<dbReference type="InterPro" id="IPR011990">
    <property type="entry name" value="TPR-like_helical_dom_sf"/>
</dbReference>
<sequence>MPSLQKLFDKALATSDRGNQEEAIVLYEKILAEKEDWAIVHYNLGLIYKYQNTWDKSYYHNKRAVALESDNAGAHWNLGIAATMLKDWKLARQCWNFFGMKYELIDEDTAGNVGDSPVRIDPSNKAEVVWARRICPARAVILNIPCFAPKHRFRDMILNDGAPNGYRMSDGVKYPVFDELQHLEQSRYQTFSLKCRVLSESQYKDLEGRCKAVDIEIQNWTTTVRLLCRKCSEGTPHEKHDEDLKKDVDEFLIGIASTSEELLSRTLETWFEETGIDYYDQHSYE</sequence>
<keyword evidence="2" id="KW-1185">Reference proteome</keyword>